<feature type="domain" description="DUF7666" evidence="2">
    <location>
        <begin position="3"/>
        <end position="93"/>
    </location>
</feature>
<dbReference type="Pfam" id="PF24703">
    <property type="entry name" value="DUF7666"/>
    <property type="match status" value="1"/>
</dbReference>
<organism evidence="3 4">
    <name type="scientific">Anaerotignum neopropionicum</name>
    <dbReference type="NCBI Taxonomy" id="36847"/>
    <lineage>
        <taxon>Bacteria</taxon>
        <taxon>Bacillati</taxon>
        <taxon>Bacillota</taxon>
        <taxon>Clostridia</taxon>
        <taxon>Lachnospirales</taxon>
        <taxon>Anaerotignaceae</taxon>
        <taxon>Anaerotignum</taxon>
    </lineage>
</organism>
<protein>
    <submittedName>
        <fullName evidence="3">Putative PPE family protein PPE42</fullName>
    </submittedName>
</protein>
<reference evidence="3 4" key="1">
    <citation type="submission" date="2016-01" db="EMBL/GenBank/DDBJ databases">
        <title>Genome sequence of Clostridium neopropionicum X4, DSM-3847.</title>
        <authorList>
            <person name="Poehlein A."/>
            <person name="Beck M.H."/>
            <person name="Bengelsdorf F.R."/>
            <person name="Daniel R."/>
            <person name="Duerre P."/>
        </authorList>
    </citation>
    <scope>NUCLEOTIDE SEQUENCE [LARGE SCALE GENOMIC DNA]</scope>
    <source>
        <strain evidence="3 4">DSM-3847</strain>
    </source>
</reference>
<dbReference type="EMBL" id="LRVM01000001">
    <property type="protein sequence ID" value="KXL54416.1"/>
    <property type="molecule type" value="Genomic_DNA"/>
</dbReference>
<feature type="region of interest" description="Disordered" evidence="1">
    <location>
        <begin position="117"/>
        <end position="201"/>
    </location>
</feature>
<dbReference type="Proteomes" id="UP000070539">
    <property type="component" value="Unassembled WGS sequence"/>
</dbReference>
<feature type="compositionally biased region" description="Low complexity" evidence="1">
    <location>
        <begin position="117"/>
        <end position="129"/>
    </location>
</feature>
<dbReference type="STRING" id="36847.CLNEO_05220"/>
<comment type="caution">
    <text evidence="3">The sequence shown here is derived from an EMBL/GenBank/DDBJ whole genome shotgun (WGS) entry which is preliminary data.</text>
</comment>
<feature type="compositionally biased region" description="Low complexity" evidence="1">
    <location>
        <begin position="169"/>
        <end position="201"/>
    </location>
</feature>
<dbReference type="RefSeq" id="WP_157723455.1">
    <property type="nucleotide sequence ID" value="NZ_LRVM01000001.1"/>
</dbReference>
<feature type="compositionally biased region" description="Polar residues" evidence="1">
    <location>
        <begin position="130"/>
        <end position="141"/>
    </location>
</feature>
<keyword evidence="4" id="KW-1185">Reference proteome</keyword>
<sequence length="322" mass="36659">MGIKGYKVFNPDWTCRDFQYEVGKEFVHNGNIEMCGKGFHFCQKASDCFNYYNFNSNNNVAEVEALGLVESSDNKSVTDKILIVREIPWHELLTIVNEGNDCTGLCNTGDCNTGNRNTGNRNTGDWNTGDRNTGDWNTGDWNTGDRNTGNRNTGNRNTGNRNTGDRNTGDWNTGDWNTGNRNTGNRNTGDWNTGDRNTGNRNTGDWNSCDFSTGFLNSERQKIAMFNIPTDLNRDSITSLKGMQVLRWNYENSWWIYSQNMSVEEKAVHPEHEIMGGYLKTVDFKTACKMMWKKLDDDDKKAVMDLPNFDEKVFLEITGIEI</sequence>
<evidence type="ECO:0000259" key="2">
    <source>
        <dbReference type="Pfam" id="PF24703"/>
    </source>
</evidence>
<evidence type="ECO:0000256" key="1">
    <source>
        <dbReference type="SAM" id="MobiDB-lite"/>
    </source>
</evidence>
<dbReference type="PANTHER" id="PTHR46766">
    <property type="entry name" value="GLUTAMINE-RICH PROTEIN 2"/>
    <property type="match status" value="1"/>
</dbReference>
<dbReference type="PANTHER" id="PTHR46766:SF1">
    <property type="entry name" value="GLUTAMINE-RICH PROTEIN 2"/>
    <property type="match status" value="1"/>
</dbReference>
<dbReference type="AlphaFoldDB" id="A0A136WIM2"/>
<dbReference type="OrthoDB" id="9812966at2"/>
<feature type="compositionally biased region" description="Low complexity" evidence="1">
    <location>
        <begin position="142"/>
        <end position="162"/>
    </location>
</feature>
<dbReference type="InterPro" id="IPR002989">
    <property type="entry name" value="Mycobac_pentapep"/>
</dbReference>
<dbReference type="InterPro" id="IPR056083">
    <property type="entry name" value="DUF7666"/>
</dbReference>
<dbReference type="Pfam" id="PF01469">
    <property type="entry name" value="Pentapeptide_2"/>
    <property type="match status" value="1"/>
</dbReference>
<accession>A0A136WIM2</accession>
<evidence type="ECO:0000313" key="3">
    <source>
        <dbReference type="EMBL" id="KXL54416.1"/>
    </source>
</evidence>
<proteinExistence type="predicted"/>
<gene>
    <name evidence="3" type="ORF">CLNEO_05220</name>
</gene>
<dbReference type="GO" id="GO:0052572">
    <property type="term" value="P:response to host immune response"/>
    <property type="evidence" value="ECO:0007669"/>
    <property type="project" value="TreeGrafter"/>
</dbReference>
<name>A0A136WIM2_9FIRM</name>
<evidence type="ECO:0000313" key="4">
    <source>
        <dbReference type="Proteomes" id="UP000070539"/>
    </source>
</evidence>